<reference evidence="1" key="1">
    <citation type="submission" date="2020-12" db="EMBL/GenBank/DDBJ databases">
        <title>Oil enriched cultivation method for isolating marine PHA-producing bacteria.</title>
        <authorList>
            <person name="Zheng W."/>
            <person name="Yu S."/>
            <person name="Huang Y."/>
        </authorList>
    </citation>
    <scope>NUCLEOTIDE SEQUENCE</scope>
    <source>
        <strain evidence="1">SY-2-12</strain>
    </source>
</reference>
<dbReference type="AlphaFoldDB" id="A0A939EB65"/>
<dbReference type="Proteomes" id="UP000664096">
    <property type="component" value="Unassembled WGS sequence"/>
</dbReference>
<dbReference type="EMBL" id="JAEKJZ010000001">
    <property type="protein sequence ID" value="MBN9669950.1"/>
    <property type="molecule type" value="Genomic_DNA"/>
</dbReference>
<protein>
    <submittedName>
        <fullName evidence="1">Sugar transporter</fullName>
    </submittedName>
</protein>
<accession>A0A939EB65</accession>
<keyword evidence="1" id="KW-0762">Sugar transport</keyword>
<dbReference type="RefSeq" id="WP_207139479.1">
    <property type="nucleotide sequence ID" value="NZ_JAEKJZ010000001.1"/>
</dbReference>
<evidence type="ECO:0000313" key="1">
    <source>
        <dbReference type="EMBL" id="MBN9669950.1"/>
    </source>
</evidence>
<keyword evidence="1" id="KW-0813">Transport</keyword>
<proteinExistence type="predicted"/>
<evidence type="ECO:0000313" key="2">
    <source>
        <dbReference type="Proteomes" id="UP000664096"/>
    </source>
</evidence>
<organism evidence="1 2">
    <name type="scientific">Roseibium aggregatum</name>
    <dbReference type="NCBI Taxonomy" id="187304"/>
    <lineage>
        <taxon>Bacteria</taxon>
        <taxon>Pseudomonadati</taxon>
        <taxon>Pseudomonadota</taxon>
        <taxon>Alphaproteobacteria</taxon>
        <taxon>Hyphomicrobiales</taxon>
        <taxon>Stappiaceae</taxon>
        <taxon>Roseibium</taxon>
    </lineage>
</organism>
<name>A0A939EB65_9HYPH</name>
<sequence>MLNRLFIIVFLAIFLAGPFAALIAISGGTKAFGQELQQKSMCFLSGTGCGNGNIVITLASRI</sequence>
<comment type="caution">
    <text evidence="1">The sequence shown here is derived from an EMBL/GenBank/DDBJ whole genome shotgun (WGS) entry which is preliminary data.</text>
</comment>
<gene>
    <name evidence="1" type="ORF">JF539_06345</name>
</gene>